<dbReference type="RefSeq" id="WP_185719343.1">
    <property type="nucleotide sequence ID" value="NZ_BAAAWI010000001.1"/>
</dbReference>
<evidence type="ECO:0008006" key="4">
    <source>
        <dbReference type="Google" id="ProtNLM"/>
    </source>
</evidence>
<feature type="compositionally biased region" description="Gly residues" evidence="1">
    <location>
        <begin position="478"/>
        <end position="525"/>
    </location>
</feature>
<evidence type="ECO:0000313" key="2">
    <source>
        <dbReference type="EMBL" id="QNG52521.1"/>
    </source>
</evidence>
<proteinExistence type="predicted"/>
<feature type="compositionally biased region" description="Basic and acidic residues" evidence="1">
    <location>
        <begin position="584"/>
        <end position="594"/>
    </location>
</feature>
<keyword evidence="3" id="KW-1185">Reference proteome</keyword>
<feature type="region of interest" description="Disordered" evidence="1">
    <location>
        <begin position="842"/>
        <end position="1118"/>
    </location>
</feature>
<dbReference type="EMBL" id="CP060131">
    <property type="protein sequence ID" value="QNG52521.1"/>
    <property type="molecule type" value="Genomic_DNA"/>
</dbReference>
<dbReference type="Proteomes" id="UP000515728">
    <property type="component" value="Chromosome"/>
</dbReference>
<evidence type="ECO:0000313" key="3">
    <source>
        <dbReference type="Proteomes" id="UP000515728"/>
    </source>
</evidence>
<evidence type="ECO:0000256" key="1">
    <source>
        <dbReference type="SAM" id="MobiDB-lite"/>
    </source>
</evidence>
<organism evidence="2 3">
    <name type="scientific">Pseudonocardia petroleophila</name>
    <dbReference type="NCBI Taxonomy" id="37331"/>
    <lineage>
        <taxon>Bacteria</taxon>
        <taxon>Bacillati</taxon>
        <taxon>Actinomycetota</taxon>
        <taxon>Actinomycetes</taxon>
        <taxon>Pseudonocardiales</taxon>
        <taxon>Pseudonocardiaceae</taxon>
        <taxon>Pseudonocardia</taxon>
    </lineage>
</organism>
<gene>
    <name evidence="2" type="ORF">H6H00_31710</name>
</gene>
<name>A0A7G7MIB0_9PSEU</name>
<dbReference type="AlphaFoldDB" id="A0A7G7MIB0"/>
<feature type="compositionally biased region" description="Basic and acidic residues" evidence="1">
    <location>
        <begin position="954"/>
        <end position="968"/>
    </location>
</feature>
<sequence length="1133" mass="114005">MPAPQVFAAATALRWTRPDLAGALAEHLMESADADADRDAWLAAAGWRVHAAAAVGDGREIASEVLESLPRWGAGALMAPSGVRLRLELAVLGHDAGETGPAQALLDTVTTDGDPELTADLATARLRCRDDGPLDPTDALVAWEGVGSPARQVGSAAVLLVAASSDRRRDRSDKAVTRAVDGLGRLDRARTSPRALSPSPHLAAALAAEWISSLIAAGRSEQASEGSRPLRERLVEHARPTRQLALLRLTLTRVAAAEAGDAAPDVARELERAAHEAATSDTPQLEHICRTALGEVHEIAGRPEAARESLRLAVVADRRHRVRAARFRTALVSLPELVTGPAVPPPSVVPGGDVVPGGSKEDRRVREIRRIVSEAENRRRAGAPDGSVADAPHTPAGDTAPPGSADRTARLRAVQTASMAEHRPPEAAPGGAKPGRRRRRAESEGETAADLSVWGAMPWAGGQVSGGRDPNTQDGDGRGSTGLGSTGRGSNGQGSTGRGSNGLGSNGRGSNGLGSNGLGSNGLGSNGRDSDRPRSTPPVVSTRGPDDGGNDADPGGAVGGDRGSDREAGSDGLDARSIAAAPDRAPDSRARADRAGPGLDPWSTGVWSTGTANAEGTPGHRAGTGPVPRPAGAVVGGDTSPVSGAPAEPDGPVDGNSGRAAVASALADPEAWLASALADLDRIWGRRPDSDDAAPADADREGAGASVTDAPITDAVLTDAPVTERPPGGASGDPAAAPECVVVVDLARAGERLPADESAPTVRRIARRLAQRLPAGGRLDRDAADAVSVVLADGDRGAAAEWMRWVVPALVDGLAVDAAVQGALLRAAVHDEHGVVGAQVLQRLDGGRARPSGDPAATASRRAQPADQPDPPRDVLGSPGSGSSQQDAGRAVPGRHDESSGRRPYLPDGVVVRPGSGGRRHRRGDASGPGADGIDPLGADPLGTGPLGTGPRGADARGADPRGTDRGTDPLGADPLGVGPRAGDVRGADTRGTDRGADPLGVDPLGADDLHDPGSGRPDRRGAHPHPTDGRGPGPRSAAPRGDAEDADPGGAPRTASSPGDAAGAPAADGSDAGPRGAGAGPRRASGSAPGSTGPTGPEPDQAGERESAGPSSTEGLGLADLLAGALAAYRGI</sequence>
<accession>A0A7G7MIB0</accession>
<reference evidence="2 3" key="1">
    <citation type="submission" date="2020-08" db="EMBL/GenBank/DDBJ databases">
        <authorList>
            <person name="Mo P."/>
        </authorList>
    </citation>
    <scope>NUCLEOTIDE SEQUENCE [LARGE SCALE GENOMIC DNA]</scope>
    <source>
        <strain evidence="2 3">CGMCC 4.1532</strain>
    </source>
</reference>
<feature type="region of interest" description="Disordered" evidence="1">
    <location>
        <begin position="685"/>
        <end position="711"/>
    </location>
</feature>
<feature type="compositionally biased region" description="Low complexity" evidence="1">
    <location>
        <begin position="935"/>
        <end position="944"/>
    </location>
</feature>
<dbReference type="KEGG" id="ppel:H6H00_31710"/>
<feature type="region of interest" description="Disordered" evidence="1">
    <location>
        <begin position="344"/>
        <end position="363"/>
    </location>
</feature>
<feature type="compositionally biased region" description="Basic and acidic residues" evidence="1">
    <location>
        <begin position="1008"/>
        <end position="1029"/>
    </location>
</feature>
<feature type="compositionally biased region" description="Polar residues" evidence="1">
    <location>
        <begin position="605"/>
        <end position="614"/>
    </location>
</feature>
<protein>
    <recommendedName>
        <fullName evidence="4">Syndecan 1</fullName>
    </recommendedName>
</protein>
<feature type="compositionally biased region" description="Low complexity" evidence="1">
    <location>
        <begin position="1056"/>
        <end position="1096"/>
    </location>
</feature>
<feature type="compositionally biased region" description="Low complexity" evidence="1">
    <location>
        <begin position="349"/>
        <end position="358"/>
    </location>
</feature>
<feature type="compositionally biased region" description="Basic and acidic residues" evidence="1">
    <location>
        <begin position="983"/>
        <end position="997"/>
    </location>
</feature>
<feature type="region of interest" description="Disordered" evidence="1">
    <location>
        <begin position="371"/>
        <end position="658"/>
    </location>
</feature>